<proteinExistence type="predicted"/>
<dbReference type="SUPFAM" id="SSF55874">
    <property type="entry name" value="ATPase domain of HSP90 chaperone/DNA topoisomerase II/histidine kinase"/>
    <property type="match status" value="1"/>
</dbReference>
<feature type="transmembrane region" description="Helical" evidence="6">
    <location>
        <begin position="16"/>
        <end position="36"/>
    </location>
</feature>
<dbReference type="InterPro" id="IPR003661">
    <property type="entry name" value="HisK_dim/P_dom"/>
</dbReference>
<dbReference type="InterPro" id="IPR004358">
    <property type="entry name" value="Sig_transdc_His_kin-like_C"/>
</dbReference>
<dbReference type="PANTHER" id="PTHR43047">
    <property type="entry name" value="TWO-COMPONENT HISTIDINE PROTEIN KINASE"/>
    <property type="match status" value="1"/>
</dbReference>
<keyword evidence="6" id="KW-1133">Transmembrane helix</keyword>
<dbReference type="PROSITE" id="PS50109">
    <property type="entry name" value="HIS_KIN"/>
    <property type="match status" value="1"/>
</dbReference>
<dbReference type="AlphaFoldDB" id="A0A1G7Z6B3"/>
<dbReference type="STRING" id="218672.SAMN04489759_11919"/>
<feature type="domain" description="Histidine kinase" evidence="7">
    <location>
        <begin position="244"/>
        <end position="464"/>
    </location>
</feature>
<dbReference type="InterPro" id="IPR003594">
    <property type="entry name" value="HATPase_dom"/>
</dbReference>
<dbReference type="RefSeq" id="WP_093744170.1">
    <property type="nucleotide sequence ID" value="NZ_FNBP01000019.1"/>
</dbReference>
<gene>
    <name evidence="8" type="ORF">SAMN04489759_11919</name>
</gene>
<accession>A0A1G7Z6B3</accession>
<keyword evidence="6" id="KW-0472">Membrane</keyword>
<dbReference type="PRINTS" id="PR00344">
    <property type="entry name" value="BCTRLSENSOR"/>
</dbReference>
<dbReference type="GO" id="GO:0000155">
    <property type="term" value="F:phosphorelay sensor kinase activity"/>
    <property type="evidence" value="ECO:0007669"/>
    <property type="project" value="InterPro"/>
</dbReference>
<evidence type="ECO:0000256" key="5">
    <source>
        <dbReference type="ARBA" id="ARBA00022777"/>
    </source>
</evidence>
<evidence type="ECO:0000259" key="7">
    <source>
        <dbReference type="PROSITE" id="PS50109"/>
    </source>
</evidence>
<protein>
    <recommendedName>
        <fullName evidence="2">histidine kinase</fullName>
        <ecNumber evidence="2">2.7.13.3</ecNumber>
    </recommendedName>
</protein>
<keyword evidence="5 8" id="KW-0418">Kinase</keyword>
<comment type="catalytic activity">
    <reaction evidence="1">
        <text>ATP + protein L-histidine = ADP + protein N-phospho-L-histidine.</text>
        <dbReference type="EC" id="2.7.13.3"/>
    </reaction>
</comment>
<dbReference type="GO" id="GO:0009927">
    <property type="term" value="F:histidine phosphotransfer kinase activity"/>
    <property type="evidence" value="ECO:0007669"/>
    <property type="project" value="TreeGrafter"/>
</dbReference>
<dbReference type="Pfam" id="PF00512">
    <property type="entry name" value="HisKA"/>
    <property type="match status" value="1"/>
</dbReference>
<keyword evidence="4" id="KW-0808">Transferase</keyword>
<dbReference type="EMBL" id="FNBP01000019">
    <property type="protein sequence ID" value="SDH04292.1"/>
    <property type="molecule type" value="Genomic_DNA"/>
</dbReference>
<dbReference type="PANTHER" id="PTHR43047:SF72">
    <property type="entry name" value="OSMOSENSING HISTIDINE PROTEIN KINASE SLN1"/>
    <property type="match status" value="1"/>
</dbReference>
<dbReference type="EC" id="2.7.13.3" evidence="2"/>
<evidence type="ECO:0000313" key="9">
    <source>
        <dbReference type="Proteomes" id="UP000199399"/>
    </source>
</evidence>
<dbReference type="InterPro" id="IPR036097">
    <property type="entry name" value="HisK_dim/P_sf"/>
</dbReference>
<sequence>MATEVHLGRVIRRVKFLRGLLLLLFIGAVGFAINVVHDLDQGVRSLRTAEQNDPVWVASHLQAELLQLKSDLSQFALGYGSANDVALRFDIAWSRINVLQEGKLSQIIGSFPVDASILAELEAEFQSLEPAIKRLNSNNINEEVGRSIAEDLVLSLNGFNGSIKDFLVSLAQATTKAETEFRAELLSYSHTVVYLSLTILCLLGIFILELVIELRASRKTESEMSILATEAQSAARMKMNFMSVISHELRTPLTSIIGGLTLLKRRLDGTMKDATAHKLLDVASRNGDRLLALVNDILDAQALSEGKVSVQRVPEDLNRIVISAVEGCHSYAEQLGVRYQLSTPNEEMVVLTDSARVNQIVVNLISNAAKFTSAGDVVEICLKRDGQTARIEVTDHGIGIPADRQSAIFTPFHQINPGTTGDNKSSGLGLSITKQLIDLLDGDIGFNSVEGRGSTFWIELNLLSEFSPRVETQYRPAPVSAAT</sequence>
<keyword evidence="3" id="KW-0597">Phosphoprotein</keyword>
<evidence type="ECO:0000313" key="8">
    <source>
        <dbReference type="EMBL" id="SDH04292.1"/>
    </source>
</evidence>
<evidence type="ECO:0000256" key="2">
    <source>
        <dbReference type="ARBA" id="ARBA00012438"/>
    </source>
</evidence>
<dbReference type="Gene3D" id="3.30.565.10">
    <property type="entry name" value="Histidine kinase-like ATPase, C-terminal domain"/>
    <property type="match status" value="1"/>
</dbReference>
<evidence type="ECO:0000256" key="3">
    <source>
        <dbReference type="ARBA" id="ARBA00022553"/>
    </source>
</evidence>
<dbReference type="InterPro" id="IPR005467">
    <property type="entry name" value="His_kinase_dom"/>
</dbReference>
<dbReference type="SMART" id="SM00388">
    <property type="entry name" value="HisKA"/>
    <property type="match status" value="1"/>
</dbReference>
<dbReference type="Proteomes" id="UP000199399">
    <property type="component" value="Unassembled WGS sequence"/>
</dbReference>
<evidence type="ECO:0000256" key="6">
    <source>
        <dbReference type="SAM" id="Phobius"/>
    </source>
</evidence>
<dbReference type="Gene3D" id="1.10.287.130">
    <property type="match status" value="1"/>
</dbReference>
<dbReference type="SUPFAM" id="SSF47384">
    <property type="entry name" value="Homodimeric domain of signal transducing histidine kinase"/>
    <property type="match status" value="1"/>
</dbReference>
<dbReference type="CDD" id="cd00082">
    <property type="entry name" value="HisKA"/>
    <property type="match status" value="1"/>
</dbReference>
<dbReference type="InterPro" id="IPR036890">
    <property type="entry name" value="HATPase_C_sf"/>
</dbReference>
<dbReference type="GO" id="GO:0005886">
    <property type="term" value="C:plasma membrane"/>
    <property type="evidence" value="ECO:0007669"/>
    <property type="project" value="TreeGrafter"/>
</dbReference>
<reference evidence="9" key="1">
    <citation type="submission" date="2016-10" db="EMBL/GenBank/DDBJ databases">
        <authorList>
            <person name="Varghese N."/>
            <person name="Submissions S."/>
        </authorList>
    </citation>
    <scope>NUCLEOTIDE SEQUENCE [LARGE SCALE GENOMIC DNA]</scope>
    <source>
        <strain evidence="9">DSM 16477</strain>
    </source>
</reference>
<keyword evidence="6" id="KW-0812">Transmembrane</keyword>
<evidence type="ECO:0000256" key="4">
    <source>
        <dbReference type="ARBA" id="ARBA00022679"/>
    </source>
</evidence>
<organism evidence="8 9">
    <name type="scientific">Sulfitobacter delicatus</name>
    <dbReference type="NCBI Taxonomy" id="218672"/>
    <lineage>
        <taxon>Bacteria</taxon>
        <taxon>Pseudomonadati</taxon>
        <taxon>Pseudomonadota</taxon>
        <taxon>Alphaproteobacteria</taxon>
        <taxon>Rhodobacterales</taxon>
        <taxon>Roseobacteraceae</taxon>
        <taxon>Sulfitobacter</taxon>
    </lineage>
</organism>
<name>A0A1G7Z6B3_9RHOB</name>
<dbReference type="OrthoDB" id="7179697at2"/>
<feature type="transmembrane region" description="Helical" evidence="6">
    <location>
        <begin position="192"/>
        <end position="212"/>
    </location>
</feature>
<dbReference type="Pfam" id="PF02518">
    <property type="entry name" value="HATPase_c"/>
    <property type="match status" value="1"/>
</dbReference>
<dbReference type="SMART" id="SM00387">
    <property type="entry name" value="HATPase_c"/>
    <property type="match status" value="1"/>
</dbReference>
<keyword evidence="9" id="KW-1185">Reference proteome</keyword>
<evidence type="ECO:0000256" key="1">
    <source>
        <dbReference type="ARBA" id="ARBA00000085"/>
    </source>
</evidence>